<keyword evidence="3" id="KW-1185">Reference proteome</keyword>
<proteinExistence type="predicted"/>
<accession>A0AAD4TIC4</accession>
<feature type="domain" description="Syntaxin N-terminal" evidence="1">
    <location>
        <begin position="1"/>
        <end position="74"/>
    </location>
</feature>
<dbReference type="InterPro" id="IPR006011">
    <property type="entry name" value="Syntaxin_N"/>
</dbReference>
<name>A0AAD4TIC4_9MAGN</name>
<evidence type="ECO:0000313" key="3">
    <source>
        <dbReference type="Proteomes" id="UP001202328"/>
    </source>
</evidence>
<organism evidence="2 3">
    <name type="scientific">Papaver atlanticum</name>
    <dbReference type="NCBI Taxonomy" id="357466"/>
    <lineage>
        <taxon>Eukaryota</taxon>
        <taxon>Viridiplantae</taxon>
        <taxon>Streptophyta</taxon>
        <taxon>Embryophyta</taxon>
        <taxon>Tracheophyta</taxon>
        <taxon>Spermatophyta</taxon>
        <taxon>Magnoliopsida</taxon>
        <taxon>Ranunculales</taxon>
        <taxon>Papaveraceae</taxon>
        <taxon>Papaveroideae</taxon>
        <taxon>Papaver</taxon>
    </lineage>
</organism>
<dbReference type="EMBL" id="JAJJMB010001184">
    <property type="protein sequence ID" value="KAI3958158.1"/>
    <property type="molecule type" value="Genomic_DNA"/>
</dbReference>
<dbReference type="Pfam" id="PF00804">
    <property type="entry name" value="Syntaxin"/>
    <property type="match status" value="1"/>
</dbReference>
<evidence type="ECO:0000259" key="1">
    <source>
        <dbReference type="Pfam" id="PF00804"/>
    </source>
</evidence>
<sequence>MSLIRDMLGTILEAHEETKSLHKSDSLKAIRHRINSDILNVFKKAKIIWSCIEDLDRETVAQRRLSGYTDGTPRDSC</sequence>
<dbReference type="AlphaFoldDB" id="A0AAD4TIC4"/>
<comment type="caution">
    <text evidence="2">The sequence shown here is derived from an EMBL/GenBank/DDBJ whole genome shotgun (WGS) entry which is preliminary data.</text>
</comment>
<protein>
    <recommendedName>
        <fullName evidence="1">Syntaxin N-terminal domain-containing protein</fullName>
    </recommendedName>
</protein>
<reference evidence="2" key="1">
    <citation type="submission" date="2022-04" db="EMBL/GenBank/DDBJ databases">
        <title>A functionally conserved STORR gene fusion in Papaver species that diverged 16.8 million years ago.</title>
        <authorList>
            <person name="Catania T."/>
        </authorList>
    </citation>
    <scope>NUCLEOTIDE SEQUENCE</scope>
    <source>
        <strain evidence="2">S-188037</strain>
    </source>
</reference>
<dbReference type="Proteomes" id="UP001202328">
    <property type="component" value="Unassembled WGS sequence"/>
</dbReference>
<evidence type="ECO:0000313" key="2">
    <source>
        <dbReference type="EMBL" id="KAI3958158.1"/>
    </source>
</evidence>
<gene>
    <name evidence="2" type="ORF">MKW98_020800</name>
</gene>
<dbReference type="GO" id="GO:0016020">
    <property type="term" value="C:membrane"/>
    <property type="evidence" value="ECO:0007669"/>
    <property type="project" value="InterPro"/>
</dbReference>